<comment type="caution">
    <text evidence="1">The sequence shown here is derived from an EMBL/GenBank/DDBJ whole genome shotgun (WGS) entry which is preliminary data.</text>
</comment>
<dbReference type="AlphaFoldDB" id="A0A7K3WCB7"/>
<keyword evidence="2" id="KW-1185">Reference proteome</keyword>
<evidence type="ECO:0000313" key="2">
    <source>
        <dbReference type="Proteomes" id="UP000470470"/>
    </source>
</evidence>
<dbReference type="Proteomes" id="UP000470470">
    <property type="component" value="Unassembled WGS sequence"/>
</dbReference>
<dbReference type="SUPFAM" id="SSF55961">
    <property type="entry name" value="Bet v1-like"/>
    <property type="match status" value="1"/>
</dbReference>
<dbReference type="EMBL" id="JAAGWK010000010">
    <property type="protein sequence ID" value="NEL54024.1"/>
    <property type="molecule type" value="Genomic_DNA"/>
</dbReference>
<dbReference type="Gene3D" id="3.30.530.20">
    <property type="match status" value="1"/>
</dbReference>
<sequence>MQAHNERVIAAPPATVAAVLADRELFPQVAAGRSGEFEGDWPQVGSVCTVQRGVGPLHAADVMRVTRRVGHGLQVVGGTDGVLTGTVTIDVEPVGADRTRVRLTEEPTGGVGRHLPGLRRLLEARNEGVLARLEQQVGARS</sequence>
<dbReference type="InterPro" id="IPR023393">
    <property type="entry name" value="START-like_dom_sf"/>
</dbReference>
<evidence type="ECO:0008006" key="3">
    <source>
        <dbReference type="Google" id="ProtNLM"/>
    </source>
</evidence>
<gene>
    <name evidence="1" type="ORF">G1H19_08435</name>
</gene>
<protein>
    <recommendedName>
        <fullName evidence="3">Polyketide cyclase / dehydrase and lipid transport</fullName>
    </recommendedName>
</protein>
<dbReference type="Pfam" id="PF10604">
    <property type="entry name" value="Polyketide_cyc2"/>
    <property type="match status" value="1"/>
</dbReference>
<accession>A0A7K3WCB7</accession>
<evidence type="ECO:0000313" key="1">
    <source>
        <dbReference type="EMBL" id="NEL54024.1"/>
    </source>
</evidence>
<dbReference type="RefSeq" id="WP_152729898.1">
    <property type="nucleotide sequence ID" value="NZ_JAABOZ010000002.1"/>
</dbReference>
<proteinExistence type="predicted"/>
<dbReference type="InterPro" id="IPR019587">
    <property type="entry name" value="Polyketide_cyclase/dehydratase"/>
</dbReference>
<reference evidence="1 2" key="1">
    <citation type="submission" date="2020-02" db="EMBL/GenBank/DDBJ databases">
        <title>The whole genome sequence of CPCC 205119.</title>
        <authorList>
            <person name="Jiang Z."/>
        </authorList>
    </citation>
    <scope>NUCLEOTIDE SEQUENCE [LARGE SCALE GENOMIC DNA]</scope>
    <source>
        <strain evidence="1 2">CPCC 205119</strain>
    </source>
</reference>
<organism evidence="1 2">
    <name type="scientific">Goekera deserti</name>
    <dbReference type="NCBI Taxonomy" id="2497753"/>
    <lineage>
        <taxon>Bacteria</taxon>
        <taxon>Bacillati</taxon>
        <taxon>Actinomycetota</taxon>
        <taxon>Actinomycetes</taxon>
        <taxon>Geodermatophilales</taxon>
        <taxon>Geodermatophilaceae</taxon>
        <taxon>Goekera</taxon>
    </lineage>
</organism>
<name>A0A7K3WCB7_9ACTN</name>